<accession>J7CTZ4</accession>
<dbReference type="EMBL" id="AMBL01000072">
    <property type="protein sequence ID" value="EJY44082.1"/>
    <property type="molecule type" value="Genomic_DNA"/>
</dbReference>
<comment type="caution">
    <text evidence="2">The sequence shown here is derived from an EMBL/GenBank/DDBJ whole genome shotgun (WGS) entry which is preliminary data.</text>
</comment>
<proteinExistence type="predicted"/>
<feature type="region of interest" description="Disordered" evidence="1">
    <location>
        <begin position="1"/>
        <end position="22"/>
    </location>
</feature>
<protein>
    <submittedName>
        <fullName evidence="2">Uncharacterized protein</fullName>
    </submittedName>
</protein>
<sequence>MKKSKDETKKHQEKHSSVYSTINKFLRTKKPSFLSKRRLKDNFY</sequence>
<dbReference type="AlphaFoldDB" id="J7CTZ4"/>
<organism evidence="2 3">
    <name type="scientific">Enterococcus faecium 505</name>
    <dbReference type="NCBI Taxonomy" id="1134806"/>
    <lineage>
        <taxon>Bacteria</taxon>
        <taxon>Bacillati</taxon>
        <taxon>Bacillota</taxon>
        <taxon>Bacilli</taxon>
        <taxon>Lactobacillales</taxon>
        <taxon>Enterococcaceae</taxon>
        <taxon>Enterococcus</taxon>
    </lineage>
</organism>
<dbReference type="Proteomes" id="UP000006403">
    <property type="component" value="Unassembled WGS sequence"/>
</dbReference>
<gene>
    <name evidence="2" type="ORF">HMPREF1348_02149</name>
</gene>
<name>J7CTZ4_ENTFC</name>
<evidence type="ECO:0000313" key="2">
    <source>
        <dbReference type="EMBL" id="EJY44082.1"/>
    </source>
</evidence>
<dbReference type="PATRIC" id="fig|1134806.3.peg.2056"/>
<feature type="compositionally biased region" description="Basic and acidic residues" evidence="1">
    <location>
        <begin position="1"/>
        <end position="16"/>
    </location>
</feature>
<evidence type="ECO:0000256" key="1">
    <source>
        <dbReference type="SAM" id="MobiDB-lite"/>
    </source>
</evidence>
<dbReference type="HOGENOM" id="CLU_3215955_0_0_9"/>
<evidence type="ECO:0000313" key="3">
    <source>
        <dbReference type="Proteomes" id="UP000006403"/>
    </source>
</evidence>
<reference evidence="2 3" key="1">
    <citation type="submission" date="2012-04" db="EMBL/GenBank/DDBJ databases">
        <authorList>
            <person name="Weinstock G."/>
            <person name="Sodergren E."/>
            <person name="Lobos E.A."/>
            <person name="Fulton L."/>
            <person name="Fulton R."/>
            <person name="Courtney L."/>
            <person name="Fronick C."/>
            <person name="O'Laughlin M."/>
            <person name="Godfrey J."/>
            <person name="Wilson R.M."/>
            <person name="Miner T."/>
            <person name="Farmer C."/>
            <person name="Delehaunty K."/>
            <person name="Cordes M."/>
            <person name="Minx P."/>
            <person name="Tomlinson C."/>
            <person name="Chen J."/>
            <person name="Wollam A."/>
            <person name="Pepin K.H."/>
            <person name="Bhonagiri V."/>
            <person name="Zhang X."/>
            <person name="Suruliraj S."/>
            <person name="Warren W."/>
            <person name="Mitreva M."/>
            <person name="Mardis E.R."/>
            <person name="Wilson R.K."/>
        </authorList>
    </citation>
    <scope>NUCLEOTIDE SEQUENCE [LARGE SCALE GENOMIC DNA]</scope>
    <source>
        <strain evidence="2 3">505</strain>
    </source>
</reference>